<name>A0A453DM84_AEGTS</name>
<proteinExistence type="predicted"/>
<dbReference type="PANTHER" id="PTHR46855:SF6">
    <property type="entry name" value="GENOME ASSEMBLY, CHROMOSOME: II"/>
    <property type="match status" value="1"/>
</dbReference>
<keyword evidence="2" id="KW-1185">Reference proteome</keyword>
<dbReference type="Proteomes" id="UP000015105">
    <property type="component" value="Chromosome 2D"/>
</dbReference>
<dbReference type="PANTHER" id="PTHR46855">
    <property type="entry name" value="OSJNBB0038F03.10 PROTEIN"/>
    <property type="match status" value="1"/>
</dbReference>
<dbReference type="Gramene" id="AET2Gv21305100.17">
    <property type="protein sequence ID" value="AET2Gv21305100.17"/>
    <property type="gene ID" value="AET2Gv21305100"/>
</dbReference>
<protein>
    <submittedName>
        <fullName evidence="1">Uncharacterized protein</fullName>
    </submittedName>
</protein>
<reference evidence="1" key="4">
    <citation type="submission" date="2019-03" db="UniProtKB">
        <authorList>
            <consortium name="EnsemblPlants"/>
        </authorList>
    </citation>
    <scope>IDENTIFICATION</scope>
</reference>
<reference evidence="1" key="3">
    <citation type="journal article" date="2017" name="Nature">
        <title>Genome sequence of the progenitor of the wheat D genome Aegilops tauschii.</title>
        <authorList>
            <person name="Luo M.C."/>
            <person name="Gu Y.Q."/>
            <person name="Puiu D."/>
            <person name="Wang H."/>
            <person name="Twardziok S.O."/>
            <person name="Deal K.R."/>
            <person name="Huo N."/>
            <person name="Zhu T."/>
            <person name="Wang L."/>
            <person name="Wang Y."/>
            <person name="McGuire P.E."/>
            <person name="Liu S."/>
            <person name="Long H."/>
            <person name="Ramasamy R.K."/>
            <person name="Rodriguez J.C."/>
            <person name="Van S.L."/>
            <person name="Yuan L."/>
            <person name="Wang Z."/>
            <person name="Xia Z."/>
            <person name="Xiao L."/>
            <person name="Anderson O.D."/>
            <person name="Ouyang S."/>
            <person name="Liang Y."/>
            <person name="Zimin A.V."/>
            <person name="Pertea G."/>
            <person name="Qi P."/>
            <person name="Bennetzen J.L."/>
            <person name="Dai X."/>
            <person name="Dawson M.W."/>
            <person name="Muller H.G."/>
            <person name="Kugler K."/>
            <person name="Rivarola-Duarte L."/>
            <person name="Spannagl M."/>
            <person name="Mayer K.F.X."/>
            <person name="Lu F.H."/>
            <person name="Bevan M.W."/>
            <person name="Leroy P."/>
            <person name="Li P."/>
            <person name="You F.M."/>
            <person name="Sun Q."/>
            <person name="Liu Z."/>
            <person name="Lyons E."/>
            <person name="Wicker T."/>
            <person name="Salzberg S.L."/>
            <person name="Devos K.M."/>
            <person name="Dvorak J."/>
        </authorList>
    </citation>
    <scope>NUCLEOTIDE SEQUENCE [LARGE SCALE GENOMIC DNA]</scope>
    <source>
        <strain evidence="1">cv. AL8/78</strain>
    </source>
</reference>
<dbReference type="EnsemblPlants" id="AET2Gv21305100.17">
    <property type="protein sequence ID" value="AET2Gv21305100.17"/>
    <property type="gene ID" value="AET2Gv21305100"/>
</dbReference>
<dbReference type="AlphaFoldDB" id="A0A453DM84"/>
<sequence>SALEALVDDLNSIMHEEQLYCLSAGSTEEDLLYHSETPAGSFEIGYGSVLLRHPNTKSEEEESEANSVPADTKSYITSESYSGCASFIPHSEIKGASNSNAASEKLKWSPMQTHDSARRYFTLLLA</sequence>
<dbReference type="InterPro" id="IPR044589">
    <property type="entry name" value="GATA26/27"/>
</dbReference>
<organism evidence="1 2">
    <name type="scientific">Aegilops tauschii subsp. strangulata</name>
    <name type="common">Goatgrass</name>
    <dbReference type="NCBI Taxonomy" id="200361"/>
    <lineage>
        <taxon>Eukaryota</taxon>
        <taxon>Viridiplantae</taxon>
        <taxon>Streptophyta</taxon>
        <taxon>Embryophyta</taxon>
        <taxon>Tracheophyta</taxon>
        <taxon>Spermatophyta</taxon>
        <taxon>Magnoliopsida</taxon>
        <taxon>Liliopsida</taxon>
        <taxon>Poales</taxon>
        <taxon>Poaceae</taxon>
        <taxon>BOP clade</taxon>
        <taxon>Pooideae</taxon>
        <taxon>Triticodae</taxon>
        <taxon>Triticeae</taxon>
        <taxon>Triticinae</taxon>
        <taxon>Aegilops</taxon>
    </lineage>
</organism>
<evidence type="ECO:0000313" key="1">
    <source>
        <dbReference type="EnsemblPlants" id="AET2Gv21305100.17"/>
    </source>
</evidence>
<accession>A0A453DM84</accession>
<reference evidence="2" key="2">
    <citation type="journal article" date="2017" name="Nat. Plants">
        <title>The Aegilops tauschii genome reveals multiple impacts of transposons.</title>
        <authorList>
            <person name="Zhao G."/>
            <person name="Zou C."/>
            <person name="Li K."/>
            <person name="Wang K."/>
            <person name="Li T."/>
            <person name="Gao L."/>
            <person name="Zhang X."/>
            <person name="Wang H."/>
            <person name="Yang Z."/>
            <person name="Liu X."/>
            <person name="Jiang W."/>
            <person name="Mao L."/>
            <person name="Kong X."/>
            <person name="Jiao Y."/>
            <person name="Jia J."/>
        </authorList>
    </citation>
    <scope>NUCLEOTIDE SEQUENCE [LARGE SCALE GENOMIC DNA]</scope>
    <source>
        <strain evidence="2">cv. AL8/78</strain>
    </source>
</reference>
<evidence type="ECO:0000313" key="2">
    <source>
        <dbReference type="Proteomes" id="UP000015105"/>
    </source>
</evidence>
<reference evidence="1" key="5">
    <citation type="journal article" date="2021" name="G3 (Bethesda)">
        <title>Aegilops tauschii genome assembly Aet v5.0 features greater sequence contiguity and improved annotation.</title>
        <authorList>
            <person name="Wang L."/>
            <person name="Zhu T."/>
            <person name="Rodriguez J.C."/>
            <person name="Deal K.R."/>
            <person name="Dubcovsky J."/>
            <person name="McGuire P.E."/>
            <person name="Lux T."/>
            <person name="Spannagl M."/>
            <person name="Mayer K.F.X."/>
            <person name="Baldrich P."/>
            <person name="Meyers B.C."/>
            <person name="Huo N."/>
            <person name="Gu Y.Q."/>
            <person name="Zhou H."/>
            <person name="Devos K.M."/>
            <person name="Bennetzen J.L."/>
            <person name="Unver T."/>
            <person name="Budak H."/>
            <person name="Gulick P.J."/>
            <person name="Galiba G."/>
            <person name="Kalapos B."/>
            <person name="Nelson D.R."/>
            <person name="Li P."/>
            <person name="You F.M."/>
            <person name="Luo M.C."/>
            <person name="Dvorak J."/>
        </authorList>
    </citation>
    <scope>NUCLEOTIDE SEQUENCE [LARGE SCALE GENOMIC DNA]</scope>
    <source>
        <strain evidence="1">cv. AL8/78</strain>
    </source>
</reference>
<reference evidence="2" key="1">
    <citation type="journal article" date="2014" name="Science">
        <title>Ancient hybridizations among the ancestral genomes of bread wheat.</title>
        <authorList>
            <consortium name="International Wheat Genome Sequencing Consortium,"/>
            <person name="Marcussen T."/>
            <person name="Sandve S.R."/>
            <person name="Heier L."/>
            <person name="Spannagl M."/>
            <person name="Pfeifer M."/>
            <person name="Jakobsen K.S."/>
            <person name="Wulff B.B."/>
            <person name="Steuernagel B."/>
            <person name="Mayer K.F."/>
            <person name="Olsen O.A."/>
        </authorList>
    </citation>
    <scope>NUCLEOTIDE SEQUENCE [LARGE SCALE GENOMIC DNA]</scope>
    <source>
        <strain evidence="2">cv. AL8/78</strain>
    </source>
</reference>